<feature type="transmembrane region" description="Helical" evidence="17">
    <location>
        <begin position="322"/>
        <end position="343"/>
    </location>
</feature>
<dbReference type="InterPro" id="IPR036890">
    <property type="entry name" value="HATPase_C_sf"/>
</dbReference>
<dbReference type="InterPro" id="IPR004358">
    <property type="entry name" value="Sig_transdc_His_kin-like_C"/>
</dbReference>
<evidence type="ECO:0000313" key="20">
    <source>
        <dbReference type="EMBL" id="PSW26529.1"/>
    </source>
</evidence>
<dbReference type="InterPro" id="IPR003661">
    <property type="entry name" value="HisK_dim/P_dom"/>
</dbReference>
<evidence type="ECO:0000256" key="15">
    <source>
        <dbReference type="ARBA" id="ARBA00073143"/>
    </source>
</evidence>
<dbReference type="PIRSF" id="PIRSF037119">
    <property type="entry name" value="STHK_PgtB"/>
    <property type="match status" value="1"/>
</dbReference>
<evidence type="ECO:0000256" key="7">
    <source>
        <dbReference type="ARBA" id="ARBA00022679"/>
    </source>
</evidence>
<evidence type="ECO:0000256" key="11">
    <source>
        <dbReference type="ARBA" id="ARBA00022840"/>
    </source>
</evidence>
<evidence type="ECO:0000256" key="16">
    <source>
        <dbReference type="SAM" id="Coils"/>
    </source>
</evidence>
<dbReference type="FunFam" id="1.10.287.130:FF:000049">
    <property type="entry name" value="C4-dicarboxylate transport sensor protein DctB"/>
    <property type="match status" value="1"/>
</dbReference>
<dbReference type="PANTHER" id="PTHR43065:SF10">
    <property type="entry name" value="PEROXIDE STRESS-ACTIVATED HISTIDINE KINASE MAK3"/>
    <property type="match status" value="1"/>
</dbReference>
<evidence type="ECO:0000313" key="21">
    <source>
        <dbReference type="Proteomes" id="UP000240481"/>
    </source>
</evidence>
<keyword evidence="14 17" id="KW-0472">Membrane</keyword>
<keyword evidence="21" id="KW-1185">Reference proteome</keyword>
<keyword evidence="12 17" id="KW-1133">Transmembrane helix</keyword>
<keyword evidence="9" id="KW-0547">Nucleotide-binding</keyword>
<organism evidence="20 21">
    <name type="scientific">Photobacterium swingsii</name>
    <dbReference type="NCBI Taxonomy" id="680026"/>
    <lineage>
        <taxon>Bacteria</taxon>
        <taxon>Pseudomonadati</taxon>
        <taxon>Pseudomonadota</taxon>
        <taxon>Gammaproteobacteria</taxon>
        <taxon>Vibrionales</taxon>
        <taxon>Vibrionaceae</taxon>
        <taxon>Photobacterium</taxon>
    </lineage>
</organism>
<dbReference type="SMART" id="SM00304">
    <property type="entry name" value="HAMP"/>
    <property type="match status" value="1"/>
</dbReference>
<dbReference type="Gene3D" id="1.10.287.130">
    <property type="match status" value="1"/>
</dbReference>
<dbReference type="SUPFAM" id="SSF158472">
    <property type="entry name" value="HAMP domain-like"/>
    <property type="match status" value="1"/>
</dbReference>
<dbReference type="STRING" id="680026.AB733_16280"/>
<dbReference type="Pfam" id="PF00672">
    <property type="entry name" value="HAMP"/>
    <property type="match status" value="1"/>
</dbReference>
<dbReference type="Pfam" id="PF12729">
    <property type="entry name" value="4HB_MCP_1"/>
    <property type="match status" value="1"/>
</dbReference>
<dbReference type="SUPFAM" id="SSF55874">
    <property type="entry name" value="ATPase domain of HSP90 chaperone/DNA topoisomerase II/histidine kinase"/>
    <property type="match status" value="1"/>
</dbReference>
<dbReference type="OrthoDB" id="9772100at2"/>
<evidence type="ECO:0000256" key="13">
    <source>
        <dbReference type="ARBA" id="ARBA00023012"/>
    </source>
</evidence>
<feature type="coiled-coil region" evidence="16">
    <location>
        <begin position="535"/>
        <end position="562"/>
    </location>
</feature>
<evidence type="ECO:0000256" key="5">
    <source>
        <dbReference type="ARBA" id="ARBA00022519"/>
    </source>
</evidence>
<dbReference type="RefSeq" id="WP_048899727.1">
    <property type="nucleotide sequence ID" value="NZ_AP024852.1"/>
</dbReference>
<dbReference type="PROSITE" id="PS50109">
    <property type="entry name" value="HIS_KIN"/>
    <property type="match status" value="1"/>
</dbReference>
<dbReference type="CDD" id="cd00082">
    <property type="entry name" value="HisKA"/>
    <property type="match status" value="1"/>
</dbReference>
<dbReference type="SMART" id="SM00387">
    <property type="entry name" value="HATPase_c"/>
    <property type="match status" value="1"/>
</dbReference>
<evidence type="ECO:0000259" key="18">
    <source>
        <dbReference type="PROSITE" id="PS50109"/>
    </source>
</evidence>
<sequence length="787" mass="88505">MVNINTIGNRLIFAIGFMALLTIGVSGVAVYNWETLDDHIEEIVTVNMPTLRSSYQLERNTAGLQAALNKISMNTDPVVHKELQQKITAKLQLINLAIKDTVSMEQYNAILATQKGLAETLSQYNQQLEQRNLQRSTLLQVENNIHWIHQDLINELPLLQQEVEWQLTRMLPNIIDTNAIIDVMTEFSLIQSITVKENELHQLAQEIILQHHTRDLSNAFYFIGYKIAEVQTMSEQLSHYPSTSTYREHLNDLITIVAPNGQLEQQLRKDSEIYHAITQYEQDIQQRLARQEALIQKMVTDADASLINLNDQTRNAIIISNLILLGAVCLSILLAIILSIYLVGRGIVKRLNTLGRHLREVTKGNLNVEIQVTGNDEIGLIGESLRQFCLQMQEMERTNALNLINNTQASIITCDLVGQVESVNSSAQQLFQQQNKAEDMVVWQLFNSNIDSRLESLFHPASPLLENGACNLTLKHFHNAEHLYLRLDFRLFKQGTTDKVIITMTDITEQEKAARWLESIVYEKTESLTSRNRQLRAEIEDRKRIEQDLRSTQDELIQAAKMAVVGQTMTSLAHELNQPLSAISTHVFATKMAVKQSRIDKLPSSLEKIEGLTARMGRIIASLRNFSKKQSADNPLKNIAVYDSVDQAMQIVEGRARVQKTTIENAISPELTINADDVQFEQVLVNLLVNSCDAVASCDNRHIRVHLLSQNNNTTLIAVSDSGKGFDATMMEKLFTPFTTTKDVGLGLGLSICRSILTRFGGSISLASALEGGAMVILELPTHENNQ</sequence>
<proteinExistence type="predicted"/>
<dbReference type="PRINTS" id="PR00344">
    <property type="entry name" value="BCTRLSENSOR"/>
</dbReference>
<evidence type="ECO:0000256" key="12">
    <source>
        <dbReference type="ARBA" id="ARBA00022989"/>
    </source>
</evidence>
<evidence type="ECO:0000256" key="8">
    <source>
        <dbReference type="ARBA" id="ARBA00022692"/>
    </source>
</evidence>
<dbReference type="PROSITE" id="PS50885">
    <property type="entry name" value="HAMP"/>
    <property type="match status" value="1"/>
</dbReference>
<comment type="subcellular location">
    <subcellularLocation>
        <location evidence="2">Cell inner membrane</location>
        <topology evidence="2">Multi-pass membrane protein</topology>
    </subcellularLocation>
</comment>
<evidence type="ECO:0000256" key="1">
    <source>
        <dbReference type="ARBA" id="ARBA00000085"/>
    </source>
</evidence>
<dbReference type="GO" id="GO:0000155">
    <property type="term" value="F:phosphorelay sensor kinase activity"/>
    <property type="evidence" value="ECO:0007669"/>
    <property type="project" value="InterPro"/>
</dbReference>
<evidence type="ECO:0000256" key="4">
    <source>
        <dbReference type="ARBA" id="ARBA00022475"/>
    </source>
</evidence>
<comment type="caution">
    <text evidence="20">The sequence shown here is derived from an EMBL/GenBank/DDBJ whole genome shotgun (WGS) entry which is preliminary data.</text>
</comment>
<dbReference type="Proteomes" id="UP000240481">
    <property type="component" value="Unassembled WGS sequence"/>
</dbReference>
<dbReference type="InterPro" id="IPR036097">
    <property type="entry name" value="HisK_dim/P_sf"/>
</dbReference>
<feature type="transmembrane region" description="Helical" evidence="17">
    <location>
        <begin position="12"/>
        <end position="33"/>
    </location>
</feature>
<feature type="domain" description="Histidine kinase" evidence="18">
    <location>
        <begin position="571"/>
        <end position="784"/>
    </location>
</feature>
<evidence type="ECO:0000256" key="2">
    <source>
        <dbReference type="ARBA" id="ARBA00004429"/>
    </source>
</evidence>
<dbReference type="EC" id="2.7.13.3" evidence="3"/>
<dbReference type="Gene3D" id="3.30.450.20">
    <property type="entry name" value="PAS domain"/>
    <property type="match status" value="1"/>
</dbReference>
<keyword evidence="13" id="KW-0902">Two-component regulatory system</keyword>
<keyword evidence="8 17" id="KW-0812">Transmembrane</keyword>
<evidence type="ECO:0000256" key="17">
    <source>
        <dbReference type="SAM" id="Phobius"/>
    </source>
</evidence>
<evidence type="ECO:0000256" key="6">
    <source>
        <dbReference type="ARBA" id="ARBA00022553"/>
    </source>
</evidence>
<evidence type="ECO:0000256" key="10">
    <source>
        <dbReference type="ARBA" id="ARBA00022777"/>
    </source>
</evidence>
<dbReference type="CDD" id="cd06225">
    <property type="entry name" value="HAMP"/>
    <property type="match status" value="1"/>
</dbReference>
<dbReference type="InterPro" id="IPR003660">
    <property type="entry name" value="HAMP_dom"/>
</dbReference>
<dbReference type="Gene3D" id="6.10.340.10">
    <property type="match status" value="1"/>
</dbReference>
<dbReference type="SUPFAM" id="SSF47384">
    <property type="entry name" value="Homodimeric domain of signal transducing histidine kinase"/>
    <property type="match status" value="1"/>
</dbReference>
<keyword evidence="4" id="KW-1003">Cell membrane</keyword>
<dbReference type="InterPro" id="IPR017116">
    <property type="entry name" value="Sig_transdc_His_kinase_PgtB"/>
</dbReference>
<dbReference type="Pfam" id="PF02518">
    <property type="entry name" value="HATPase_c"/>
    <property type="match status" value="1"/>
</dbReference>
<dbReference type="GO" id="GO:0005886">
    <property type="term" value="C:plasma membrane"/>
    <property type="evidence" value="ECO:0007669"/>
    <property type="project" value="UniProtKB-SubCell"/>
</dbReference>
<dbReference type="Pfam" id="PF00512">
    <property type="entry name" value="HisKA"/>
    <property type="match status" value="1"/>
</dbReference>
<dbReference type="EMBL" id="PYLZ01000001">
    <property type="protein sequence ID" value="PSW26529.1"/>
    <property type="molecule type" value="Genomic_DNA"/>
</dbReference>
<evidence type="ECO:0000256" key="14">
    <source>
        <dbReference type="ARBA" id="ARBA00023136"/>
    </source>
</evidence>
<keyword evidence="5" id="KW-0997">Cell inner membrane</keyword>
<evidence type="ECO:0000256" key="9">
    <source>
        <dbReference type="ARBA" id="ARBA00022741"/>
    </source>
</evidence>
<keyword evidence="16" id="KW-0175">Coiled coil</keyword>
<dbReference type="InterPro" id="IPR003594">
    <property type="entry name" value="HATPase_dom"/>
</dbReference>
<dbReference type="AlphaFoldDB" id="A0A0J8V8D1"/>
<keyword evidence="6" id="KW-0597">Phosphoprotein</keyword>
<reference evidence="20 21" key="1">
    <citation type="submission" date="2018-01" db="EMBL/GenBank/DDBJ databases">
        <title>Whole genome sequencing of Histamine producing bacteria.</title>
        <authorList>
            <person name="Butler K."/>
        </authorList>
    </citation>
    <scope>NUCLEOTIDE SEQUENCE [LARGE SCALE GENOMIC DNA]</scope>
    <source>
        <strain evidence="20 21">DSM 24669</strain>
    </source>
</reference>
<dbReference type="GO" id="GO:0005524">
    <property type="term" value="F:ATP binding"/>
    <property type="evidence" value="ECO:0007669"/>
    <property type="project" value="UniProtKB-KW"/>
</dbReference>
<comment type="catalytic activity">
    <reaction evidence="1">
        <text>ATP + protein L-histidine = ADP + protein N-phospho-L-histidine.</text>
        <dbReference type="EC" id="2.7.13.3"/>
    </reaction>
</comment>
<keyword evidence="11" id="KW-0067">ATP-binding</keyword>
<evidence type="ECO:0000256" key="3">
    <source>
        <dbReference type="ARBA" id="ARBA00012438"/>
    </source>
</evidence>
<keyword evidence="7" id="KW-0808">Transferase</keyword>
<protein>
    <recommendedName>
        <fullName evidence="15">C4-dicarboxylate transport sensor protein DctB</fullName>
        <ecNumber evidence="3">2.7.13.3</ecNumber>
    </recommendedName>
</protein>
<dbReference type="InterPro" id="IPR024478">
    <property type="entry name" value="HlyB_4HB_MCP"/>
</dbReference>
<dbReference type="InterPro" id="IPR005467">
    <property type="entry name" value="His_kinase_dom"/>
</dbReference>
<gene>
    <name evidence="20" type="ORF">C9I94_00625</name>
</gene>
<evidence type="ECO:0000259" key="19">
    <source>
        <dbReference type="PROSITE" id="PS50885"/>
    </source>
</evidence>
<name>A0A0J8V8D1_9GAMM</name>
<feature type="domain" description="HAMP" evidence="19">
    <location>
        <begin position="345"/>
        <end position="397"/>
    </location>
</feature>
<keyword evidence="10" id="KW-0418">Kinase</keyword>
<accession>A0A0J8V8D1</accession>
<dbReference type="SMART" id="SM00388">
    <property type="entry name" value="HisKA"/>
    <property type="match status" value="1"/>
</dbReference>
<dbReference type="Gene3D" id="3.30.565.10">
    <property type="entry name" value="Histidine kinase-like ATPase, C-terminal domain"/>
    <property type="match status" value="1"/>
</dbReference>
<dbReference type="PANTHER" id="PTHR43065">
    <property type="entry name" value="SENSOR HISTIDINE KINASE"/>
    <property type="match status" value="1"/>
</dbReference>